<feature type="domain" description="Glycosyltransferase 2-like" evidence="8">
    <location>
        <begin position="4"/>
        <end position="78"/>
    </location>
</feature>
<dbReference type="InterPro" id="IPR001173">
    <property type="entry name" value="Glyco_trans_2-like"/>
</dbReference>
<evidence type="ECO:0000256" key="6">
    <source>
        <dbReference type="ARBA" id="ARBA00023136"/>
    </source>
</evidence>
<keyword evidence="6" id="KW-0472">Membrane</keyword>
<dbReference type="Gene3D" id="3.40.50.12580">
    <property type="match status" value="1"/>
</dbReference>
<evidence type="ECO:0000313" key="9">
    <source>
        <dbReference type="EMBL" id="SES37879.1"/>
    </source>
</evidence>
<name>A0A1H9WVN5_9ACTN</name>
<feature type="compositionally biased region" description="Low complexity" evidence="7">
    <location>
        <begin position="714"/>
        <end position="761"/>
    </location>
</feature>
<evidence type="ECO:0000256" key="4">
    <source>
        <dbReference type="ARBA" id="ARBA00022679"/>
    </source>
</evidence>
<protein>
    <submittedName>
        <fullName evidence="9">CDP-glycerol glycerophosphotransferase</fullName>
    </submittedName>
</protein>
<evidence type="ECO:0000256" key="1">
    <source>
        <dbReference type="ARBA" id="ARBA00004202"/>
    </source>
</evidence>
<gene>
    <name evidence="9" type="ORF">SAMN05421870_12152</name>
</gene>
<dbReference type="GO" id="GO:0019350">
    <property type="term" value="P:teichoic acid biosynthetic process"/>
    <property type="evidence" value="ECO:0007669"/>
    <property type="project" value="UniProtKB-KW"/>
</dbReference>
<dbReference type="Gene3D" id="3.40.50.11820">
    <property type="match status" value="1"/>
</dbReference>
<dbReference type="Pfam" id="PF04464">
    <property type="entry name" value="Glyphos_transf"/>
    <property type="match status" value="1"/>
</dbReference>
<dbReference type="AlphaFoldDB" id="A0A1H9WVN5"/>
<dbReference type="InterPro" id="IPR043149">
    <property type="entry name" value="TagF_N"/>
</dbReference>
<dbReference type="Pfam" id="PF00535">
    <property type="entry name" value="Glycos_transf_2"/>
    <property type="match status" value="1"/>
</dbReference>
<keyword evidence="3" id="KW-1003">Cell membrane</keyword>
<dbReference type="EMBL" id="FOGO01000021">
    <property type="protein sequence ID" value="SES37879.1"/>
    <property type="molecule type" value="Genomic_DNA"/>
</dbReference>
<keyword evidence="10" id="KW-1185">Reference proteome</keyword>
<keyword evidence="5" id="KW-0777">Teichoic acid biosynthesis</keyword>
<dbReference type="InterPro" id="IPR007554">
    <property type="entry name" value="Glycerophosphate_synth"/>
</dbReference>
<keyword evidence="4 9" id="KW-0808">Transferase</keyword>
<dbReference type="InterPro" id="IPR029044">
    <property type="entry name" value="Nucleotide-diphossugar_trans"/>
</dbReference>
<dbReference type="CDD" id="cd00761">
    <property type="entry name" value="Glyco_tranf_GTA_type"/>
    <property type="match status" value="1"/>
</dbReference>
<dbReference type="GO" id="GO:0047355">
    <property type="term" value="F:CDP-glycerol glycerophosphotransferase activity"/>
    <property type="evidence" value="ECO:0007669"/>
    <property type="project" value="InterPro"/>
</dbReference>
<feature type="compositionally biased region" description="Pro residues" evidence="7">
    <location>
        <begin position="780"/>
        <end position="789"/>
    </location>
</feature>
<evidence type="ECO:0000256" key="7">
    <source>
        <dbReference type="SAM" id="MobiDB-lite"/>
    </source>
</evidence>
<evidence type="ECO:0000259" key="8">
    <source>
        <dbReference type="Pfam" id="PF00535"/>
    </source>
</evidence>
<dbReference type="PANTHER" id="PTHR37316:SF3">
    <property type="entry name" value="TEICHOIC ACID GLYCEROL-PHOSPHATE TRANSFERASE"/>
    <property type="match status" value="1"/>
</dbReference>
<reference evidence="10" key="1">
    <citation type="submission" date="2016-10" db="EMBL/GenBank/DDBJ databases">
        <authorList>
            <person name="Varghese N."/>
            <person name="Submissions S."/>
        </authorList>
    </citation>
    <scope>NUCLEOTIDE SEQUENCE [LARGE SCALE GENOMIC DNA]</scope>
    <source>
        <strain evidence="10">CGMCC 4.6825</strain>
    </source>
</reference>
<evidence type="ECO:0000256" key="5">
    <source>
        <dbReference type="ARBA" id="ARBA00022944"/>
    </source>
</evidence>
<organism evidence="9 10">
    <name type="scientific">Streptomyces qinglanensis</name>
    <dbReference type="NCBI Taxonomy" id="943816"/>
    <lineage>
        <taxon>Bacteria</taxon>
        <taxon>Bacillati</taxon>
        <taxon>Actinomycetota</taxon>
        <taxon>Actinomycetes</taxon>
        <taxon>Kitasatosporales</taxon>
        <taxon>Streptomycetaceae</taxon>
        <taxon>Streptomyces</taxon>
    </lineage>
</organism>
<accession>A0A1H9WVN5</accession>
<dbReference type="Proteomes" id="UP000182841">
    <property type="component" value="Unassembled WGS sequence"/>
</dbReference>
<dbReference type="InterPro" id="IPR043148">
    <property type="entry name" value="TagF_C"/>
</dbReference>
<dbReference type="GO" id="GO:0005886">
    <property type="term" value="C:plasma membrane"/>
    <property type="evidence" value="ECO:0007669"/>
    <property type="project" value="UniProtKB-SubCell"/>
</dbReference>
<feature type="region of interest" description="Disordered" evidence="7">
    <location>
        <begin position="703"/>
        <end position="789"/>
    </location>
</feature>
<dbReference type="InterPro" id="IPR051612">
    <property type="entry name" value="Teichoic_Acid_Biosynth"/>
</dbReference>
<dbReference type="STRING" id="943816.AN217_06170"/>
<dbReference type="Gene3D" id="3.90.550.10">
    <property type="entry name" value="Spore Coat Polysaccharide Biosynthesis Protein SpsA, Chain A"/>
    <property type="match status" value="1"/>
</dbReference>
<dbReference type="SUPFAM" id="SSF53448">
    <property type="entry name" value="Nucleotide-diphospho-sugar transferases"/>
    <property type="match status" value="1"/>
</dbReference>
<dbReference type="PANTHER" id="PTHR37316">
    <property type="entry name" value="TEICHOIC ACID GLYCEROL-PHOSPHATE PRIMASE"/>
    <property type="match status" value="1"/>
</dbReference>
<comment type="similarity">
    <text evidence="2">Belongs to the CDP-glycerol glycerophosphotransferase family.</text>
</comment>
<sequence length="789" mass="87146">MLGQSCTDLEVIAVDDRSPDHSGAILDEYAARDSRVRVLHLAENGGLGRARNTGVDHARGDYLLFLDSDDSLLPGALAAIDRQLAACGGPDVLVFDHQRSYWDGRAEASCYGDQLAGVGTQTFTAAEHPELLTLFHVAWNKAYRRAFYLREGLRFEPGLYEDAPLSNEALVCAGSIGCLPRVCVDYRQRHQGAITRSPGRAHFDIFPQYASLFAFLERRPELARHRPLLFERAVSHLVFCIRRKERVRPADRRAFFREAARLYREHLPDGFTPPPRRARDCRLLALDAYPLFAAREAVRRAAGRARSAARAARPRLARAGHRLYYAVQRRLPGYPDVAVYSAYWNRGVACNPQAIEAAARRLAPRLHSVWVVRPDAVPALPPGTDHVVPGSRRYWRMLARARYFVNNVNFPDHLVKRPGQVHLMTHHGTPLKTMGLDQQPYPAAAQMDFGKLLRRVERWDVSLTANPHSAEVWDRVFPSGYEDLSAGYPRNDRFTTATAEEVAAVRARLGIPRGRIALLYAPTARDYRRGFVPRLDLERLSAGLGEEYVLLVRTHYYYRRDAVLRDLHARGLVRDVSRHPSVEDLCLAADALITDYSSLMFDYANLDRPLVVHAPDWESYRDARGTYFDLLSGRAGETPGPVTRTEDELTAVFRSGTWRGPEARALRGAFRERFCPWDDGLAAERAVRRVLLGEDAAALPPVVPLAERRPAPTPEQAEAALAAEAAGAAGPDPAGNGPAPTGTGAEPTGAEAEPTGAGAETARPRARKLGAVTGGAGGAEPPPAPEALN</sequence>
<proteinExistence type="inferred from homology"/>
<evidence type="ECO:0000313" key="10">
    <source>
        <dbReference type="Proteomes" id="UP000182841"/>
    </source>
</evidence>
<dbReference type="SUPFAM" id="SSF53756">
    <property type="entry name" value="UDP-Glycosyltransferase/glycogen phosphorylase"/>
    <property type="match status" value="1"/>
</dbReference>
<evidence type="ECO:0000256" key="2">
    <source>
        <dbReference type="ARBA" id="ARBA00010488"/>
    </source>
</evidence>
<evidence type="ECO:0000256" key="3">
    <source>
        <dbReference type="ARBA" id="ARBA00022475"/>
    </source>
</evidence>
<comment type="subcellular location">
    <subcellularLocation>
        <location evidence="1">Cell membrane</location>
        <topology evidence="1">Peripheral membrane protein</topology>
    </subcellularLocation>
</comment>